<dbReference type="PaxDb" id="6945-B7PP08"/>
<dbReference type="EMBL" id="ABJB010654654">
    <property type="status" value="NOT_ANNOTATED_CDS"/>
    <property type="molecule type" value="Genomic_DNA"/>
</dbReference>
<dbReference type="EMBL" id="DS755534">
    <property type="protein sequence ID" value="EEC08330.1"/>
    <property type="molecule type" value="Genomic_DNA"/>
</dbReference>
<keyword evidence="3" id="KW-1185">Reference proteome</keyword>
<dbReference type="SUPFAM" id="SSF53850">
    <property type="entry name" value="Periplasmic binding protein-like II"/>
    <property type="match status" value="1"/>
</dbReference>
<dbReference type="InParanoid" id="B7PP08"/>
<dbReference type="OrthoDB" id="6485082at2759"/>
<dbReference type="VEuPathDB" id="VectorBase:ISCW006488"/>
<protein>
    <submittedName>
        <fullName evidence="1 2">Uncharacterized protein</fullName>
    </submittedName>
</protein>
<dbReference type="VEuPathDB" id="VectorBase:ISCP_003437"/>
<organism>
    <name type="scientific">Ixodes scapularis</name>
    <name type="common">Black-legged tick</name>
    <name type="synonym">Deer tick</name>
    <dbReference type="NCBI Taxonomy" id="6945"/>
    <lineage>
        <taxon>Eukaryota</taxon>
        <taxon>Metazoa</taxon>
        <taxon>Ecdysozoa</taxon>
        <taxon>Arthropoda</taxon>
        <taxon>Chelicerata</taxon>
        <taxon>Arachnida</taxon>
        <taxon>Acari</taxon>
        <taxon>Parasitiformes</taxon>
        <taxon>Ixodida</taxon>
        <taxon>Ixodoidea</taxon>
        <taxon>Ixodidae</taxon>
        <taxon>Ixodinae</taxon>
        <taxon>Ixodes</taxon>
    </lineage>
</organism>
<dbReference type="EMBL" id="ABJB010720647">
    <property type="status" value="NOT_ANNOTATED_CDS"/>
    <property type="molecule type" value="Genomic_DNA"/>
</dbReference>
<dbReference type="Proteomes" id="UP000001555">
    <property type="component" value="Unassembled WGS sequence"/>
</dbReference>
<reference evidence="2" key="2">
    <citation type="submission" date="2020-05" db="UniProtKB">
        <authorList>
            <consortium name="EnsemblMetazoa"/>
        </authorList>
    </citation>
    <scope>IDENTIFICATION</scope>
    <source>
        <strain evidence="2">wikel</strain>
    </source>
</reference>
<dbReference type="EMBL" id="ABJB010159704">
    <property type="status" value="NOT_ANNOTATED_CDS"/>
    <property type="molecule type" value="Genomic_DNA"/>
</dbReference>
<sequence length="269" mass="30143">MCISYTIAFPTDSFWGQRKPDGNWTGVLGMLQRDEADMAISVNNPTSEAKDVAVETEIIVPIDLVIMAGRLSRHQSNIFGLIQIFSWESKNPSYQKVGRMIQMHKSERPPAALFSITSLHQVVRSEAVLIASPASMAGPASRACMNYTSGEYYVGSKPMFTFNSVFYLNKKMPPLTQRAINSSDPLLYPAEEQHKGQRGDTRARVNEREAERWAETAAEKSTMALYAREKQEIKRVGFLDNNRAAHYTSTPDAGCCALGYIEQNTQMWT</sequence>
<dbReference type="VEuPathDB" id="VectorBase:ISCP_018822"/>
<dbReference type="AlphaFoldDB" id="B7PP08"/>
<reference evidence="1 3" key="1">
    <citation type="submission" date="2008-03" db="EMBL/GenBank/DDBJ databases">
        <title>Annotation of Ixodes scapularis.</title>
        <authorList>
            <consortium name="Ixodes scapularis Genome Project Consortium"/>
            <person name="Caler E."/>
            <person name="Hannick L.I."/>
            <person name="Bidwell S."/>
            <person name="Joardar V."/>
            <person name="Thiagarajan M."/>
            <person name="Amedeo P."/>
            <person name="Galinsky K.J."/>
            <person name="Schobel S."/>
            <person name="Inman J."/>
            <person name="Hostetler J."/>
            <person name="Miller J."/>
            <person name="Hammond M."/>
            <person name="Megy K."/>
            <person name="Lawson D."/>
            <person name="Kodira C."/>
            <person name="Sutton G."/>
            <person name="Meyer J."/>
            <person name="Hill C.A."/>
            <person name="Birren B."/>
            <person name="Nene V."/>
            <person name="Collins F."/>
            <person name="Alarcon-Chaidez F."/>
            <person name="Wikel S."/>
            <person name="Strausberg R."/>
        </authorList>
    </citation>
    <scope>NUCLEOTIDE SEQUENCE [LARGE SCALE GENOMIC DNA]</scope>
    <source>
        <strain evidence="3">Wikel</strain>
        <strain evidence="1">Wikel colony</strain>
    </source>
</reference>
<evidence type="ECO:0000313" key="1">
    <source>
        <dbReference type="EMBL" id="EEC08330.1"/>
    </source>
</evidence>
<dbReference type="Gene3D" id="3.40.190.10">
    <property type="entry name" value="Periplasmic binding protein-like II"/>
    <property type="match status" value="1"/>
</dbReference>
<dbReference type="VEuPathDB" id="VectorBase:ISCI006488"/>
<dbReference type="EnsemblMetazoa" id="ISCW006488-RA">
    <property type="protein sequence ID" value="ISCW006488-PA"/>
    <property type="gene ID" value="ISCW006488"/>
</dbReference>
<evidence type="ECO:0000313" key="2">
    <source>
        <dbReference type="EnsemblMetazoa" id="ISCW006488-PA"/>
    </source>
</evidence>
<proteinExistence type="predicted"/>
<dbReference type="HOGENOM" id="CLU_1035417_0_0_1"/>
<evidence type="ECO:0000313" key="3">
    <source>
        <dbReference type="Proteomes" id="UP000001555"/>
    </source>
</evidence>
<accession>B7PP08</accession>
<gene>
    <name evidence="1" type="ORF">IscW_ISCW006488</name>
</gene>
<dbReference type="EMBL" id="ABJB010217380">
    <property type="status" value="NOT_ANNOTATED_CDS"/>
    <property type="molecule type" value="Genomic_DNA"/>
</dbReference>
<dbReference type="EMBL" id="ABJB010292192">
    <property type="status" value="NOT_ANNOTATED_CDS"/>
    <property type="molecule type" value="Genomic_DNA"/>
</dbReference>
<name>B7PP08_IXOSC</name>